<dbReference type="InterPro" id="IPR050090">
    <property type="entry name" value="Tyrosine_recombinase_XerCD"/>
</dbReference>
<sequence>MVANMITLVTRHIVSKTGERLKLLVDASSGIPLFYPNLYCTSQIRGASKSVATIQSYITSMKVLYSWAAEYSVDIEDRWKKAEWFKIWEIDSLRDYCSLPLRPPSERKEKVVNIRQGRPVISAGVNSSTKYTRITFIADYLRWLAKILNRTSSKSINIEIEAMYQNIKSHRPKMKGRSVTPREDKGLDSDLIKKVIEVSKPGHDSNPYQGYALQVRNAAIIALLHYLGIRRGELLNLRVDDINFVTNELRIVRRADNSIDYRVYQPLVKTEERILPINSRLAEIISEYIIKYRSTFPHARKHPYLFVTHKKGGYQGEPLSNSGFGKLMSALQGIAENFSPIHAHAFRHSWNYNFSKVLDQVENKHSPEKEEQMRSYLMGWKEASGTAATYNRRHIKEKAKEAILDFQRSIRGSGVSSDD</sequence>
<name>A0A483IP24_KLEPN</name>
<organism evidence="4">
    <name type="scientific">Klebsiella pneumoniae</name>
    <dbReference type="NCBI Taxonomy" id="573"/>
    <lineage>
        <taxon>Bacteria</taxon>
        <taxon>Pseudomonadati</taxon>
        <taxon>Pseudomonadota</taxon>
        <taxon>Gammaproteobacteria</taxon>
        <taxon>Enterobacterales</taxon>
        <taxon>Enterobacteriaceae</taxon>
        <taxon>Klebsiella/Raoultella group</taxon>
        <taxon>Klebsiella</taxon>
        <taxon>Klebsiella pneumoniae complex</taxon>
    </lineage>
</organism>
<evidence type="ECO:0000256" key="2">
    <source>
        <dbReference type="ARBA" id="ARBA00023172"/>
    </source>
</evidence>
<evidence type="ECO:0000259" key="3">
    <source>
        <dbReference type="PROSITE" id="PS51898"/>
    </source>
</evidence>
<dbReference type="PROSITE" id="PS51898">
    <property type="entry name" value="TYR_RECOMBINASE"/>
    <property type="match status" value="1"/>
</dbReference>
<gene>
    <name evidence="4" type="ORF">ETE75_22730</name>
</gene>
<evidence type="ECO:0000313" key="4">
    <source>
        <dbReference type="EMBL" id="TCX35243.1"/>
    </source>
</evidence>
<dbReference type="PANTHER" id="PTHR30349:SF87">
    <property type="entry name" value="TRANSPOSASE A"/>
    <property type="match status" value="1"/>
</dbReference>
<proteinExistence type="predicted"/>
<comment type="caution">
    <text evidence="4">The sequence shown here is derived from an EMBL/GenBank/DDBJ whole genome shotgun (WGS) entry which is preliminary data.</text>
</comment>
<evidence type="ECO:0000256" key="1">
    <source>
        <dbReference type="ARBA" id="ARBA00022908"/>
    </source>
</evidence>
<dbReference type="SUPFAM" id="SSF56349">
    <property type="entry name" value="DNA breaking-rejoining enzymes"/>
    <property type="match status" value="1"/>
</dbReference>
<reference evidence="4" key="1">
    <citation type="submission" date="2019-01" db="EMBL/GenBank/DDBJ databases">
        <authorList>
            <person name="Lista F."/>
            <person name="Anselmo A."/>
        </authorList>
    </citation>
    <scope>NUCLEOTIDE SEQUENCE</scope>
    <source>
        <strain evidence="4">13S</strain>
    </source>
</reference>
<feature type="domain" description="Tyr recombinase" evidence="3">
    <location>
        <begin position="182"/>
        <end position="405"/>
    </location>
</feature>
<dbReference type="CDD" id="cd00397">
    <property type="entry name" value="DNA_BRE_C"/>
    <property type="match status" value="1"/>
</dbReference>
<dbReference type="GO" id="GO:0003677">
    <property type="term" value="F:DNA binding"/>
    <property type="evidence" value="ECO:0007669"/>
    <property type="project" value="InterPro"/>
</dbReference>
<dbReference type="Gene3D" id="1.10.443.10">
    <property type="entry name" value="Intergrase catalytic core"/>
    <property type="match status" value="1"/>
</dbReference>
<dbReference type="Pfam" id="PF00589">
    <property type="entry name" value="Phage_integrase"/>
    <property type="match status" value="1"/>
</dbReference>
<accession>A0A483IP24</accession>
<dbReference type="InterPro" id="IPR013762">
    <property type="entry name" value="Integrase-like_cat_sf"/>
</dbReference>
<dbReference type="PANTHER" id="PTHR30349">
    <property type="entry name" value="PHAGE INTEGRASE-RELATED"/>
    <property type="match status" value="1"/>
</dbReference>
<dbReference type="GO" id="GO:0006310">
    <property type="term" value="P:DNA recombination"/>
    <property type="evidence" value="ECO:0007669"/>
    <property type="project" value="UniProtKB-KW"/>
</dbReference>
<dbReference type="EMBL" id="SDCJ01000021">
    <property type="protein sequence ID" value="TCX35243.1"/>
    <property type="molecule type" value="Genomic_DNA"/>
</dbReference>
<protein>
    <submittedName>
        <fullName evidence="4">Site-specific integrase</fullName>
    </submittedName>
</protein>
<keyword evidence="2" id="KW-0233">DNA recombination</keyword>
<dbReference type="AlphaFoldDB" id="A0A483IP24"/>
<dbReference type="InterPro" id="IPR011010">
    <property type="entry name" value="DNA_brk_join_enz"/>
</dbReference>
<keyword evidence="1" id="KW-0229">DNA integration</keyword>
<dbReference type="GO" id="GO:0015074">
    <property type="term" value="P:DNA integration"/>
    <property type="evidence" value="ECO:0007669"/>
    <property type="project" value="UniProtKB-KW"/>
</dbReference>
<dbReference type="InterPro" id="IPR002104">
    <property type="entry name" value="Integrase_catalytic"/>
</dbReference>